<keyword evidence="1" id="KW-0812">Transmembrane</keyword>
<evidence type="ECO:0000313" key="2">
    <source>
        <dbReference type="EMBL" id="MBM9504565.1"/>
    </source>
</evidence>
<reference evidence="2 3" key="1">
    <citation type="submission" date="2021-01" db="EMBL/GenBank/DDBJ databases">
        <title>Streptomyces acididurans sp. nov., isolated from a peat swamp forest soil.</title>
        <authorList>
            <person name="Chantavorakit T."/>
            <person name="Duangmal K."/>
        </authorList>
    </citation>
    <scope>NUCLEOTIDE SEQUENCE [LARGE SCALE GENOMIC DNA]</scope>
    <source>
        <strain evidence="2 3">KK5PA1</strain>
    </source>
</reference>
<keyword evidence="1" id="KW-1133">Transmembrane helix</keyword>
<dbReference type="Proteomes" id="UP000749040">
    <property type="component" value="Unassembled WGS sequence"/>
</dbReference>
<feature type="transmembrane region" description="Helical" evidence="1">
    <location>
        <begin position="28"/>
        <end position="45"/>
    </location>
</feature>
<keyword evidence="1" id="KW-0472">Membrane</keyword>
<protein>
    <recommendedName>
        <fullName evidence="4">Energy-coupling factor transporter transmembrane protein EcfT</fullName>
    </recommendedName>
</protein>
<comment type="caution">
    <text evidence="2">The sequence shown here is derived from an EMBL/GenBank/DDBJ whole genome shotgun (WGS) entry which is preliminary data.</text>
</comment>
<name>A0ABS2TMJ5_9ACTN</name>
<proteinExistence type="predicted"/>
<dbReference type="EMBL" id="JADKYB010000004">
    <property type="protein sequence ID" value="MBM9504565.1"/>
    <property type="molecule type" value="Genomic_DNA"/>
</dbReference>
<gene>
    <name evidence="2" type="ORF">ITX44_08450</name>
</gene>
<evidence type="ECO:0000256" key="1">
    <source>
        <dbReference type="SAM" id="Phobius"/>
    </source>
</evidence>
<feature type="transmembrane region" description="Helical" evidence="1">
    <location>
        <begin position="225"/>
        <end position="247"/>
    </location>
</feature>
<accession>A0ABS2TMJ5</accession>
<organism evidence="2 3">
    <name type="scientific">Actinacidiphila acididurans</name>
    <dbReference type="NCBI Taxonomy" id="2784346"/>
    <lineage>
        <taxon>Bacteria</taxon>
        <taxon>Bacillati</taxon>
        <taxon>Actinomycetota</taxon>
        <taxon>Actinomycetes</taxon>
        <taxon>Kitasatosporales</taxon>
        <taxon>Streptomycetaceae</taxon>
        <taxon>Actinacidiphila</taxon>
    </lineage>
</organism>
<dbReference type="RefSeq" id="WP_205356449.1">
    <property type="nucleotide sequence ID" value="NZ_JADKYB010000004.1"/>
</dbReference>
<evidence type="ECO:0008006" key="4">
    <source>
        <dbReference type="Google" id="ProtNLM"/>
    </source>
</evidence>
<sequence>MDLARIFMASLASLSLPAGFSWYKKHPIIAVTSTLLYSAVAILPARHDHVTYSVIAYTVIFAGCLAILNRPWPAGPRLLSHISWRHLAPSQYVALAVSGLTLAPLTYEGRNSLVDHVRKTLIANDRPTITASGALIAILGSQYIIGRILRPQIKEINEKISRGEIDRKVGDFVRVGSHVGWIERSLLFAFLVSGNPDAAALVVAAKSLARLPGVSDGGKLVGDYYLIGTLTSVVATLLVAATTRLALGLSPL</sequence>
<keyword evidence="3" id="KW-1185">Reference proteome</keyword>
<feature type="transmembrane region" description="Helical" evidence="1">
    <location>
        <begin position="51"/>
        <end position="68"/>
    </location>
</feature>
<evidence type="ECO:0000313" key="3">
    <source>
        <dbReference type="Proteomes" id="UP000749040"/>
    </source>
</evidence>
<feature type="transmembrane region" description="Helical" evidence="1">
    <location>
        <begin position="89"/>
        <end position="107"/>
    </location>
</feature>